<dbReference type="InterPro" id="IPR001849">
    <property type="entry name" value="PH_domain"/>
</dbReference>
<feature type="compositionally biased region" description="Basic and acidic residues" evidence="1">
    <location>
        <begin position="320"/>
        <end position="331"/>
    </location>
</feature>
<dbReference type="Gene3D" id="2.30.29.30">
    <property type="entry name" value="Pleckstrin-homology domain (PH domain)/Phosphotyrosine-binding domain (PTB)"/>
    <property type="match status" value="1"/>
</dbReference>
<organism evidence="3 4">
    <name type="scientific">Hondaea fermentalgiana</name>
    <dbReference type="NCBI Taxonomy" id="2315210"/>
    <lineage>
        <taxon>Eukaryota</taxon>
        <taxon>Sar</taxon>
        <taxon>Stramenopiles</taxon>
        <taxon>Bigyra</taxon>
        <taxon>Labyrinthulomycetes</taxon>
        <taxon>Thraustochytrida</taxon>
        <taxon>Thraustochytriidae</taxon>
        <taxon>Hondaea</taxon>
    </lineage>
</organism>
<dbReference type="AlphaFoldDB" id="A0A2R5GTG1"/>
<feature type="domain" description="PH" evidence="2">
    <location>
        <begin position="539"/>
        <end position="633"/>
    </location>
</feature>
<feature type="region of interest" description="Disordered" evidence="1">
    <location>
        <begin position="478"/>
        <end position="533"/>
    </location>
</feature>
<feature type="compositionally biased region" description="Basic and acidic residues" evidence="1">
    <location>
        <begin position="78"/>
        <end position="108"/>
    </location>
</feature>
<gene>
    <name evidence="3" type="ORF">FCC1311_103812</name>
</gene>
<protein>
    <submittedName>
        <fullName evidence="3">Cytohesin-2</fullName>
    </submittedName>
</protein>
<sequence>MPQQEEDGGGDDHGQQQQLKAAKAALGGAENSNANEGEGGKKKRKNKKKKKRSLRALLSPTSKAKQQQQEQEQQGGGGKEKEQKGAAGPRHEDKAPTDATVGEDREADQGGAGASPATPPASENQQPESAKSSPKSAASGGGAGSGSGSGDSKMQQYAQQEDTRLPVPSFADVADPNTDTDAADLPELKPLSPAVVDTDGARHVPETASPSFADVADPATPTHVAADDNNYNDADGTAAERAGGADASQQQQQQQQPSFADVADPETPTPGASATFAAAVGKSDEEEAASDDASQQPPSFADVVDPETPTSGASAALAAKTDEETTSDEGKAPTIADVADPHAHTVLPSDAPSFAAVADPTSPAKAIEVDSEVSSDQKEQEEDAPEAIPMSGRAQSPKEAESPTTRRVQFAKGPPAVVQDTENQSTAATATNKGPEKASLSTHDKGDDTSSPPIRFFGSGDDKRAEVVCHEFLVSSQSLGGSSAASSPSSASSSTQGEDEAMQQTAGRGKNASAGTSNGTQRSRTSAAKLTSSADTGASGVLKGWIHIADNAQGPWKKRWAVVHNNVLYMFPLKDSSRPSTIVILDEVSLEPDCPEDGSIFKLQTTAGRVLVLRAKSPASKDLWVSNLSSRGYEMQFAAAERELKLRQRNARRTDAHRRREVATRARVAATAVAEAPASIFWSSFVLVQVWMEFCMEILNVFLGRNNRAFS</sequence>
<feature type="compositionally biased region" description="Low complexity" evidence="1">
    <location>
        <begin position="478"/>
        <end position="494"/>
    </location>
</feature>
<feature type="compositionally biased region" description="Polar residues" evidence="1">
    <location>
        <begin position="513"/>
        <end position="533"/>
    </location>
</feature>
<feature type="compositionally biased region" description="Low complexity" evidence="1">
    <location>
        <begin position="55"/>
        <end position="73"/>
    </location>
</feature>
<name>A0A2R5GTG1_9STRA</name>
<dbReference type="InParanoid" id="A0A2R5GTG1"/>
<evidence type="ECO:0000259" key="2">
    <source>
        <dbReference type="PROSITE" id="PS50003"/>
    </source>
</evidence>
<feature type="compositionally biased region" description="Basic residues" evidence="1">
    <location>
        <begin position="41"/>
        <end position="54"/>
    </location>
</feature>
<dbReference type="Pfam" id="PF00169">
    <property type="entry name" value="PH"/>
    <property type="match status" value="1"/>
</dbReference>
<comment type="caution">
    <text evidence="3">The sequence shown here is derived from an EMBL/GenBank/DDBJ whole genome shotgun (WGS) entry which is preliminary data.</text>
</comment>
<keyword evidence="4" id="KW-1185">Reference proteome</keyword>
<feature type="compositionally biased region" description="Gly residues" evidence="1">
    <location>
        <begin position="139"/>
        <end position="149"/>
    </location>
</feature>
<feature type="compositionally biased region" description="Acidic residues" evidence="1">
    <location>
        <begin position="369"/>
        <end position="385"/>
    </location>
</feature>
<evidence type="ECO:0000313" key="3">
    <source>
        <dbReference type="EMBL" id="GBG34157.1"/>
    </source>
</evidence>
<feature type="compositionally biased region" description="Low complexity" evidence="1">
    <location>
        <begin position="227"/>
        <end position="239"/>
    </location>
</feature>
<accession>A0A2R5GTG1</accession>
<reference evidence="3 4" key="1">
    <citation type="submission" date="2017-12" db="EMBL/GenBank/DDBJ databases">
        <title>Sequencing, de novo assembly and annotation of complete genome of a new Thraustochytrid species, strain FCC1311.</title>
        <authorList>
            <person name="Sedici K."/>
            <person name="Godart F."/>
            <person name="Aiese Cigliano R."/>
            <person name="Sanseverino W."/>
            <person name="Barakat M."/>
            <person name="Ortet P."/>
            <person name="Marechal E."/>
            <person name="Cagnac O."/>
            <person name="Amato A."/>
        </authorList>
    </citation>
    <scope>NUCLEOTIDE SEQUENCE [LARGE SCALE GENOMIC DNA]</scope>
</reference>
<dbReference type="PROSITE" id="PS50003">
    <property type="entry name" value="PH_DOMAIN"/>
    <property type="match status" value="1"/>
</dbReference>
<feature type="compositionally biased region" description="Polar residues" evidence="1">
    <location>
        <begin position="420"/>
        <end position="432"/>
    </location>
</feature>
<feature type="region of interest" description="Disordered" evidence="1">
    <location>
        <begin position="1"/>
        <end position="459"/>
    </location>
</feature>
<feature type="compositionally biased region" description="Low complexity" evidence="1">
    <location>
        <begin position="15"/>
        <end position="36"/>
    </location>
</feature>
<evidence type="ECO:0000313" key="4">
    <source>
        <dbReference type="Proteomes" id="UP000241890"/>
    </source>
</evidence>
<feature type="compositionally biased region" description="Low complexity" evidence="1">
    <location>
        <begin position="129"/>
        <end position="138"/>
    </location>
</feature>
<dbReference type="SUPFAM" id="SSF50729">
    <property type="entry name" value="PH domain-like"/>
    <property type="match status" value="1"/>
</dbReference>
<dbReference type="InterPro" id="IPR011993">
    <property type="entry name" value="PH-like_dom_sf"/>
</dbReference>
<dbReference type="Proteomes" id="UP000241890">
    <property type="component" value="Unassembled WGS sequence"/>
</dbReference>
<dbReference type="EMBL" id="BEYU01000182">
    <property type="protein sequence ID" value="GBG34157.1"/>
    <property type="molecule type" value="Genomic_DNA"/>
</dbReference>
<proteinExistence type="predicted"/>
<dbReference type="SMART" id="SM00233">
    <property type="entry name" value="PH"/>
    <property type="match status" value="1"/>
</dbReference>
<dbReference type="CDD" id="cd00821">
    <property type="entry name" value="PH"/>
    <property type="match status" value="1"/>
</dbReference>
<evidence type="ECO:0000256" key="1">
    <source>
        <dbReference type="SAM" id="MobiDB-lite"/>
    </source>
</evidence>